<evidence type="ECO:0000313" key="2">
    <source>
        <dbReference type="Proteomes" id="UP000288805"/>
    </source>
</evidence>
<comment type="caution">
    <text evidence="1">The sequence shown here is derived from an EMBL/GenBank/DDBJ whole genome shotgun (WGS) entry which is preliminary data.</text>
</comment>
<reference evidence="1 2" key="1">
    <citation type="journal article" date="2018" name="PLoS Genet.">
        <title>Population sequencing reveals clonal diversity and ancestral inbreeding in the grapevine cultivar Chardonnay.</title>
        <authorList>
            <person name="Roach M.J."/>
            <person name="Johnson D.L."/>
            <person name="Bohlmann J."/>
            <person name="van Vuuren H.J."/>
            <person name="Jones S.J."/>
            <person name="Pretorius I.S."/>
            <person name="Schmidt S.A."/>
            <person name="Borneman A.R."/>
        </authorList>
    </citation>
    <scope>NUCLEOTIDE SEQUENCE [LARGE SCALE GENOMIC DNA]</scope>
    <source>
        <strain evidence="2">cv. Chardonnay</strain>
        <tissue evidence="1">Leaf</tissue>
    </source>
</reference>
<dbReference type="Proteomes" id="UP000288805">
    <property type="component" value="Unassembled WGS sequence"/>
</dbReference>
<dbReference type="EMBL" id="QGNW01000335">
    <property type="protein sequence ID" value="RVW76107.1"/>
    <property type="molecule type" value="Genomic_DNA"/>
</dbReference>
<proteinExistence type="predicted"/>
<gene>
    <name evidence="1" type="ORF">CK203_049144</name>
</gene>
<evidence type="ECO:0000313" key="1">
    <source>
        <dbReference type="EMBL" id="RVW76107.1"/>
    </source>
</evidence>
<sequence>MISNIRMDFMCNVFVENFRVSQHSIECAWHCVGAIWADKCIETRVEKRFSVLHISNIILAIGSILHHSSLQRLDIGDYNDGSNFL</sequence>
<protein>
    <submittedName>
        <fullName evidence="1">Uncharacterized protein</fullName>
    </submittedName>
</protein>
<name>A0A438GV95_VITVI</name>
<organism evidence="1 2">
    <name type="scientific">Vitis vinifera</name>
    <name type="common">Grape</name>
    <dbReference type="NCBI Taxonomy" id="29760"/>
    <lineage>
        <taxon>Eukaryota</taxon>
        <taxon>Viridiplantae</taxon>
        <taxon>Streptophyta</taxon>
        <taxon>Embryophyta</taxon>
        <taxon>Tracheophyta</taxon>
        <taxon>Spermatophyta</taxon>
        <taxon>Magnoliopsida</taxon>
        <taxon>eudicotyledons</taxon>
        <taxon>Gunneridae</taxon>
        <taxon>Pentapetalae</taxon>
        <taxon>rosids</taxon>
        <taxon>Vitales</taxon>
        <taxon>Vitaceae</taxon>
        <taxon>Viteae</taxon>
        <taxon>Vitis</taxon>
    </lineage>
</organism>
<dbReference type="AlphaFoldDB" id="A0A438GV95"/>
<accession>A0A438GV95</accession>